<reference evidence="1 2" key="1">
    <citation type="submission" date="2017-09" db="EMBL/GenBank/DDBJ databases">
        <title>Comparative genomics of rhizobia isolated from Phaseolus vulgaris in China.</title>
        <authorList>
            <person name="Tong W."/>
        </authorList>
    </citation>
    <scope>NUCLEOTIDE SEQUENCE [LARGE SCALE GENOMIC DNA]</scope>
    <source>
        <strain evidence="1 2">FH14</strain>
    </source>
</reference>
<dbReference type="EMBL" id="NWSY01000048">
    <property type="protein sequence ID" value="PDT19403.1"/>
    <property type="molecule type" value="Genomic_DNA"/>
</dbReference>
<protein>
    <submittedName>
        <fullName evidence="1">Uncharacterized protein</fullName>
    </submittedName>
</protein>
<evidence type="ECO:0000313" key="1">
    <source>
        <dbReference type="EMBL" id="PDT19403.1"/>
    </source>
</evidence>
<sequence>MMTTDKRTDLHRAKVGVSILATCIVQTMNESDPTFTDRFLQRLSAAYSDLKDNTDGDVMEQLELLSWTRSLLTGFDHIHGQGKPFLAD</sequence>
<comment type="caution">
    <text evidence="1">The sequence shown here is derived from an EMBL/GenBank/DDBJ whole genome shotgun (WGS) entry which is preliminary data.</text>
</comment>
<name>A0ABX4JH67_9HYPH</name>
<dbReference type="Proteomes" id="UP000219914">
    <property type="component" value="Unassembled WGS sequence"/>
</dbReference>
<proteinExistence type="predicted"/>
<organism evidence="1 2">
    <name type="scientific">Rhizobium hidalgonense</name>
    <dbReference type="NCBI Taxonomy" id="1538159"/>
    <lineage>
        <taxon>Bacteria</taxon>
        <taxon>Pseudomonadati</taxon>
        <taxon>Pseudomonadota</taxon>
        <taxon>Alphaproteobacteria</taxon>
        <taxon>Hyphomicrobiales</taxon>
        <taxon>Rhizobiaceae</taxon>
        <taxon>Rhizobium/Agrobacterium group</taxon>
        <taxon>Rhizobium</taxon>
    </lineage>
</organism>
<accession>A0ABX4JH67</accession>
<evidence type="ECO:0000313" key="2">
    <source>
        <dbReference type="Proteomes" id="UP000219914"/>
    </source>
</evidence>
<keyword evidence="2" id="KW-1185">Reference proteome</keyword>
<gene>
    <name evidence="1" type="ORF">CO674_33190</name>
</gene>